<dbReference type="GO" id="GO:0030479">
    <property type="term" value="C:actin cortical patch"/>
    <property type="evidence" value="ECO:0007669"/>
    <property type="project" value="TreeGrafter"/>
</dbReference>
<dbReference type="OrthoDB" id="10255964at2759"/>
<sequence length="487" mass="52361">MRRFLARARAPPRDAGPDASDGRGLGAAEECEREDATYPSYAEVRHTPPPATPWHRDAKGEGLPSLLPGVRPKKSEHVGRPRRHRPPFAIRRRIPAVDLGADLHQLELNDAPLPPTRCASEEAVPAYLAEFFHAEPTDADWECVHELGELVNQSPAHSKAALRALQHELRGPMVAAQCRAVRTWGVWSMHAGRYFAEVATNTQLLAQLEDILTNPLTYPALRSDALLVVGALASRSRQNDRLHKVARLWARTRPSTSPEHGVPLSAPLFCDGAPSEAGDDPYGEPVVPSPPSPPLLPAQDPASIPPRTVHVPDSLSPGLPLPHAVPASLTPSHSSHGSCRADMDGERRALVEQKCHTAKMNAALLTELVESGEDDAALLDEIHAKIQEAQCELEPHLAWASERASTLEGAALCVAEELLHTILSALSSANEALALRDTQSGAACIHGDSFDASEDEGVPAQPSAKALGKRRALDEPCKPPLPPLPDS</sequence>
<dbReference type="EMBL" id="LT671821">
    <property type="protein sequence ID" value="SHO76185.1"/>
    <property type="molecule type" value="Genomic_DNA"/>
</dbReference>
<dbReference type="InterPro" id="IPR045007">
    <property type="entry name" value="LSB5"/>
</dbReference>
<evidence type="ECO:0000256" key="1">
    <source>
        <dbReference type="SAM" id="MobiDB-lite"/>
    </source>
</evidence>
<protein>
    <submittedName>
        <fullName evidence="2">Uncharacterized protein</fullName>
    </submittedName>
</protein>
<gene>
    <name evidence="2" type="ORF">MSYG_0520</name>
</gene>
<dbReference type="GO" id="GO:0006897">
    <property type="term" value="P:endocytosis"/>
    <property type="evidence" value="ECO:0007669"/>
    <property type="project" value="InterPro"/>
</dbReference>
<dbReference type="Gene3D" id="1.25.40.90">
    <property type="match status" value="1"/>
</dbReference>
<evidence type="ECO:0000313" key="2">
    <source>
        <dbReference type="EMBL" id="SHO76185.1"/>
    </source>
</evidence>
<reference evidence="3" key="1">
    <citation type="journal article" date="2017" name="Nucleic Acids Res.">
        <title>Proteogenomics produces comprehensive and highly accurate protein-coding gene annotation in a complete genome assembly of Malassezia sympodialis.</title>
        <authorList>
            <person name="Zhu Y."/>
            <person name="Engstroem P.G."/>
            <person name="Tellgren-Roth C."/>
            <person name="Baudo C.D."/>
            <person name="Kennell J.C."/>
            <person name="Sun S."/>
            <person name="Billmyre R.B."/>
            <person name="Schroeder M.S."/>
            <person name="Andersson A."/>
            <person name="Holm T."/>
            <person name="Sigurgeirsson B."/>
            <person name="Wu G."/>
            <person name="Sankaranarayanan S.R."/>
            <person name="Siddharthan R."/>
            <person name="Sanyal K."/>
            <person name="Lundeberg J."/>
            <person name="Nystedt B."/>
            <person name="Boekhout T."/>
            <person name="Dawson T.L. Jr."/>
            <person name="Heitman J."/>
            <person name="Scheynius A."/>
            <person name="Lehtioe J."/>
        </authorList>
    </citation>
    <scope>NUCLEOTIDE SEQUENCE [LARGE SCALE GENOMIC DNA]</scope>
    <source>
        <strain evidence="3">ATCC 42132</strain>
    </source>
</reference>
<feature type="compositionally biased region" description="Pro residues" evidence="1">
    <location>
        <begin position="478"/>
        <end position="487"/>
    </location>
</feature>
<accession>M5ECA2</accession>
<feature type="region of interest" description="Disordered" evidence="1">
    <location>
        <begin position="447"/>
        <end position="487"/>
    </location>
</feature>
<dbReference type="PANTHER" id="PTHR47789:SF2">
    <property type="entry name" value="VHS DOMAIN-CONTAINING PROTEIN"/>
    <property type="match status" value="1"/>
</dbReference>
<name>M5ECA2_MALS4</name>
<dbReference type="HOGENOM" id="CLU_560284_0_0_1"/>
<feature type="region of interest" description="Disordered" evidence="1">
    <location>
        <begin position="1"/>
        <end position="86"/>
    </location>
</feature>
<organism evidence="2 3">
    <name type="scientific">Malassezia sympodialis (strain ATCC 42132)</name>
    <name type="common">Atopic eczema-associated yeast</name>
    <dbReference type="NCBI Taxonomy" id="1230383"/>
    <lineage>
        <taxon>Eukaryota</taxon>
        <taxon>Fungi</taxon>
        <taxon>Dikarya</taxon>
        <taxon>Basidiomycota</taxon>
        <taxon>Ustilaginomycotina</taxon>
        <taxon>Malasseziomycetes</taxon>
        <taxon>Malasseziales</taxon>
        <taxon>Malasseziaceae</taxon>
        <taxon>Malassezia</taxon>
    </lineage>
</organism>
<dbReference type="VEuPathDB" id="FungiDB:MSYG_0520"/>
<dbReference type="RefSeq" id="XP_018741183.1">
    <property type="nucleotide sequence ID" value="XM_018884533.1"/>
</dbReference>
<dbReference type="AlphaFoldDB" id="M5ECA2"/>
<dbReference type="Proteomes" id="UP000186303">
    <property type="component" value="Chromosome 1"/>
</dbReference>
<dbReference type="GO" id="GO:0051666">
    <property type="term" value="P:actin cortical patch localization"/>
    <property type="evidence" value="ECO:0007669"/>
    <property type="project" value="TreeGrafter"/>
</dbReference>
<evidence type="ECO:0000313" key="3">
    <source>
        <dbReference type="Proteomes" id="UP000186303"/>
    </source>
</evidence>
<dbReference type="PANTHER" id="PTHR47789">
    <property type="entry name" value="LAS SEVENTEEN-BINDING PROTEIN 5"/>
    <property type="match status" value="1"/>
</dbReference>
<dbReference type="InterPro" id="IPR008942">
    <property type="entry name" value="ENTH_VHS"/>
</dbReference>
<dbReference type="GO" id="GO:0007015">
    <property type="term" value="P:actin filament organization"/>
    <property type="evidence" value="ECO:0007669"/>
    <property type="project" value="InterPro"/>
</dbReference>
<keyword evidence="3" id="KW-1185">Reference proteome</keyword>
<feature type="region of interest" description="Disordered" evidence="1">
    <location>
        <begin position="253"/>
        <end position="343"/>
    </location>
</feature>
<proteinExistence type="predicted"/>
<feature type="compositionally biased region" description="Pro residues" evidence="1">
    <location>
        <begin position="287"/>
        <end position="296"/>
    </location>
</feature>
<dbReference type="STRING" id="1230383.M5ECA2"/>
<dbReference type="KEGG" id="msym:MSY001_2668"/>
<dbReference type="SUPFAM" id="SSF48464">
    <property type="entry name" value="ENTH/VHS domain"/>
    <property type="match status" value="1"/>
</dbReference>